<reference evidence="7 8" key="1">
    <citation type="submission" date="2022-06" db="EMBL/GenBank/DDBJ databases">
        <title>Isolation of gut microbiota from human fecal samples.</title>
        <authorList>
            <person name="Pamer E.G."/>
            <person name="Barat B."/>
            <person name="Waligurski E."/>
            <person name="Medina S."/>
            <person name="Paddock L."/>
            <person name="Mostad J."/>
        </authorList>
    </citation>
    <scope>NUCLEOTIDE SEQUENCE [LARGE SCALE GENOMIC DNA]</scope>
    <source>
        <strain evidence="7 8">DFI.9.73</strain>
    </source>
</reference>
<dbReference type="Gene3D" id="2.60.40.1180">
    <property type="entry name" value="Golgi alpha-mannosidase II"/>
    <property type="match status" value="1"/>
</dbReference>
<dbReference type="InterPro" id="IPR013780">
    <property type="entry name" value="Glyco_hydro_b"/>
</dbReference>
<keyword evidence="2" id="KW-0732">Signal</keyword>
<evidence type="ECO:0000256" key="3">
    <source>
        <dbReference type="ARBA" id="ARBA00022801"/>
    </source>
</evidence>
<evidence type="ECO:0000256" key="4">
    <source>
        <dbReference type="RuleBase" id="RU361188"/>
    </source>
</evidence>
<gene>
    <name evidence="7" type="ORF">NE695_15710</name>
</gene>
<name>A0ABT1S334_9FIRM</name>
<dbReference type="GO" id="GO:0016787">
    <property type="term" value="F:hydrolase activity"/>
    <property type="evidence" value="ECO:0007669"/>
    <property type="project" value="UniProtKB-KW"/>
</dbReference>
<dbReference type="RefSeq" id="WP_066859913.1">
    <property type="nucleotide sequence ID" value="NZ_CABKVV010000008.1"/>
</dbReference>
<organism evidence="7 8">
    <name type="scientific">Neglectibacter timonensis</name>
    <dbReference type="NCBI Taxonomy" id="1776382"/>
    <lineage>
        <taxon>Bacteria</taxon>
        <taxon>Bacillati</taxon>
        <taxon>Bacillota</taxon>
        <taxon>Clostridia</taxon>
        <taxon>Eubacteriales</taxon>
        <taxon>Oscillospiraceae</taxon>
        <taxon>Neglectibacter</taxon>
    </lineage>
</organism>
<dbReference type="Proteomes" id="UP001524473">
    <property type="component" value="Unassembled WGS sequence"/>
</dbReference>
<feature type="domain" description="Glycosyl hydrolase family 30 beta sandwich" evidence="6">
    <location>
        <begin position="426"/>
        <end position="486"/>
    </location>
</feature>
<evidence type="ECO:0000313" key="8">
    <source>
        <dbReference type="Proteomes" id="UP001524473"/>
    </source>
</evidence>
<dbReference type="InterPro" id="IPR001139">
    <property type="entry name" value="Glyco_hydro_30"/>
</dbReference>
<evidence type="ECO:0000259" key="6">
    <source>
        <dbReference type="Pfam" id="PF17189"/>
    </source>
</evidence>
<evidence type="ECO:0000256" key="1">
    <source>
        <dbReference type="ARBA" id="ARBA00005382"/>
    </source>
</evidence>
<keyword evidence="4" id="KW-0326">Glycosidase</keyword>
<evidence type="ECO:0000313" key="7">
    <source>
        <dbReference type="EMBL" id="MCQ4841358.1"/>
    </source>
</evidence>
<evidence type="ECO:0000259" key="5">
    <source>
        <dbReference type="Pfam" id="PF02055"/>
    </source>
</evidence>
<feature type="domain" description="Glycosyl hydrolase family 30 TIM-barrel" evidence="5">
    <location>
        <begin position="50"/>
        <end position="423"/>
    </location>
</feature>
<dbReference type="GeneID" id="90530986"/>
<comment type="similarity">
    <text evidence="1 4">Belongs to the glycosyl hydrolase 30 family.</text>
</comment>
<dbReference type="Gene3D" id="3.20.20.80">
    <property type="entry name" value="Glycosidases"/>
    <property type="match status" value="1"/>
</dbReference>
<dbReference type="PRINTS" id="PR00843">
    <property type="entry name" value="GLHYDRLASE30"/>
</dbReference>
<dbReference type="EMBL" id="JANFZH010000046">
    <property type="protein sequence ID" value="MCQ4841358.1"/>
    <property type="molecule type" value="Genomic_DNA"/>
</dbReference>
<accession>A0ABT1S334</accession>
<dbReference type="InterPro" id="IPR033452">
    <property type="entry name" value="GH30_C"/>
</dbReference>
<dbReference type="SUPFAM" id="SSF51445">
    <property type="entry name" value="(Trans)glycosidases"/>
    <property type="match status" value="1"/>
</dbReference>
<comment type="caution">
    <text evidence="7">The sequence shown here is derived from an EMBL/GenBank/DDBJ whole genome shotgun (WGS) entry which is preliminary data.</text>
</comment>
<sequence length="489" mass="54698">MQCEQIVTFSANGKAYPETTRIPVTPEADEPRHLESGVLNLYPDITYQTIEGFGGAMTETSAYLLSQMDEQTRKSALEAFFGEQGSHVKFLRVHMDSCDYSLEEYTAVEDPIADPDFETFSLKRDQKYILPVLKEALAMSKEPISVLLSPWSPPACWKTPPERPKNDASVYGDLPGHMKKEIDYDTPSRCNGGSLKPEYYASWAKYLTIFVNAYLQEGIPVTMMSIQNESIAATDWDSCVWTAEEQKIFLRDFLYPAFEAAGLAGKVGIYIWDHNKERVLEYATDIIDSATDSMIEGLAFHWYSGDHFEAVEMAGRKYPGKVLMMSECCGLHMPGRVGFMGFGGGGKTPETVEYEDAVAYAHDIIGNLNAGMNRWIDWNLCVDKNGGPRHVPGGFTACMIVNDDYSYRTNLTYDYIGHFSKYILPGAMRIGCSRCDDKVEMTAAKNPDGSIAAVVLNKQDEDQKYAIRIQGQVIRIKAPARTLSTIVIR</sequence>
<dbReference type="InterPro" id="IPR033453">
    <property type="entry name" value="Glyco_hydro_30_TIM-barrel"/>
</dbReference>
<keyword evidence="3 4" id="KW-0378">Hydrolase</keyword>
<dbReference type="InterPro" id="IPR017853">
    <property type="entry name" value="GH"/>
</dbReference>
<dbReference type="PANTHER" id="PTHR11069:SF23">
    <property type="entry name" value="LYSOSOMAL ACID GLUCOSYLCERAMIDASE"/>
    <property type="match status" value="1"/>
</dbReference>
<dbReference type="Pfam" id="PF17189">
    <property type="entry name" value="Glyco_hydro_30C"/>
    <property type="match status" value="1"/>
</dbReference>
<protein>
    <submittedName>
        <fullName evidence="7">Glycoside hydrolase</fullName>
    </submittedName>
</protein>
<dbReference type="Pfam" id="PF02055">
    <property type="entry name" value="Glyco_hydro_30"/>
    <property type="match status" value="1"/>
</dbReference>
<evidence type="ECO:0000256" key="2">
    <source>
        <dbReference type="ARBA" id="ARBA00022729"/>
    </source>
</evidence>
<keyword evidence="8" id="KW-1185">Reference proteome</keyword>
<dbReference type="PANTHER" id="PTHR11069">
    <property type="entry name" value="GLUCOSYLCERAMIDASE"/>
    <property type="match status" value="1"/>
</dbReference>
<proteinExistence type="inferred from homology"/>